<comment type="subcellular location">
    <subcellularLocation>
        <location evidence="1">Bacterial flagellum basal body</location>
    </subcellularLocation>
</comment>
<evidence type="ECO:0000256" key="3">
    <source>
        <dbReference type="ARBA" id="ARBA00023143"/>
    </source>
</evidence>
<dbReference type="InterPro" id="IPR001444">
    <property type="entry name" value="Flag_bb_rod_N"/>
</dbReference>
<dbReference type="GO" id="GO:0009425">
    <property type="term" value="C:bacterial-type flagellum basal body"/>
    <property type="evidence" value="ECO:0007669"/>
    <property type="project" value="UniProtKB-SubCell"/>
</dbReference>
<evidence type="ECO:0000256" key="1">
    <source>
        <dbReference type="ARBA" id="ARBA00004117"/>
    </source>
</evidence>
<evidence type="ECO:0000313" key="6">
    <source>
        <dbReference type="EMBL" id="SFE46092.1"/>
    </source>
</evidence>
<dbReference type="GO" id="GO:0071978">
    <property type="term" value="P:bacterial-type flagellum-dependent swarming motility"/>
    <property type="evidence" value="ECO:0007669"/>
    <property type="project" value="TreeGrafter"/>
</dbReference>
<dbReference type="EMBL" id="FONX01000002">
    <property type="protein sequence ID" value="SFE46092.1"/>
    <property type="molecule type" value="Genomic_DNA"/>
</dbReference>
<dbReference type="STRING" id="1177982.SAMN04489711_102161"/>
<feature type="region of interest" description="Disordered" evidence="4">
    <location>
        <begin position="29"/>
        <end position="77"/>
    </location>
</feature>
<evidence type="ECO:0000256" key="2">
    <source>
        <dbReference type="ARBA" id="ARBA00009677"/>
    </source>
</evidence>
<proteinExistence type="inferred from homology"/>
<dbReference type="Pfam" id="PF00460">
    <property type="entry name" value="Flg_bb_rod"/>
    <property type="match status" value="1"/>
</dbReference>
<dbReference type="Proteomes" id="UP000199119">
    <property type="component" value="Unassembled WGS sequence"/>
</dbReference>
<sequence length="115" mass="11501">MNSSVSAIASSGLRAAQMRMDVSANNVANASTPGFRPQSVQEEAVPGQGGVAARVKPATGAPAPAQGGEAAAAPSGTSLEGEAVDQLSASYAFTANLQVLRTNDRMMGALLDVRA</sequence>
<keyword evidence="3" id="KW-0975">Bacterial flagellum</keyword>
<dbReference type="PANTHER" id="PTHR30435">
    <property type="entry name" value="FLAGELLAR PROTEIN"/>
    <property type="match status" value="1"/>
</dbReference>
<keyword evidence="6" id="KW-0966">Cell projection</keyword>
<protein>
    <submittedName>
        <fullName evidence="6">Flagellar basal body rod protein FlgC</fullName>
    </submittedName>
</protein>
<organism evidence="6 7">
    <name type="scientific">Paracidovorax wautersii</name>
    <dbReference type="NCBI Taxonomy" id="1177982"/>
    <lineage>
        <taxon>Bacteria</taxon>
        <taxon>Pseudomonadati</taxon>
        <taxon>Pseudomonadota</taxon>
        <taxon>Betaproteobacteria</taxon>
        <taxon>Burkholderiales</taxon>
        <taxon>Comamonadaceae</taxon>
        <taxon>Paracidovorax</taxon>
    </lineage>
</organism>
<evidence type="ECO:0000259" key="5">
    <source>
        <dbReference type="Pfam" id="PF00460"/>
    </source>
</evidence>
<keyword evidence="6" id="KW-0969">Cilium</keyword>
<feature type="compositionally biased region" description="Low complexity" evidence="4">
    <location>
        <begin position="57"/>
        <end position="76"/>
    </location>
</feature>
<keyword evidence="6" id="KW-0282">Flagellum</keyword>
<dbReference type="OrthoDB" id="5986582at2"/>
<evidence type="ECO:0000256" key="4">
    <source>
        <dbReference type="SAM" id="MobiDB-lite"/>
    </source>
</evidence>
<comment type="similarity">
    <text evidence="2">Belongs to the flagella basal body rod proteins family.</text>
</comment>
<accession>A0A1I2AQB8</accession>
<dbReference type="PANTHER" id="PTHR30435:SF19">
    <property type="entry name" value="FLAGELLAR BASAL-BODY ROD PROTEIN FLGG"/>
    <property type="match status" value="1"/>
</dbReference>
<dbReference type="RefSeq" id="WP_092937608.1">
    <property type="nucleotide sequence ID" value="NZ_FONX01000002.1"/>
</dbReference>
<feature type="domain" description="Flagellar basal body rod protein N-terminal" evidence="5">
    <location>
        <begin position="8"/>
        <end position="36"/>
    </location>
</feature>
<reference evidence="7" key="1">
    <citation type="submission" date="2016-10" db="EMBL/GenBank/DDBJ databases">
        <authorList>
            <person name="Varghese N."/>
            <person name="Submissions S."/>
        </authorList>
    </citation>
    <scope>NUCLEOTIDE SEQUENCE [LARGE SCALE GENOMIC DNA]</scope>
    <source>
        <strain evidence="7">DSM 27981</strain>
    </source>
</reference>
<gene>
    <name evidence="6" type="ORF">SAMN04489711_102161</name>
</gene>
<keyword evidence="7" id="KW-1185">Reference proteome</keyword>
<evidence type="ECO:0000313" key="7">
    <source>
        <dbReference type="Proteomes" id="UP000199119"/>
    </source>
</evidence>
<name>A0A1I2AQB8_9BURK</name>
<dbReference type="AlphaFoldDB" id="A0A1I2AQB8"/>